<evidence type="ECO:0000256" key="1">
    <source>
        <dbReference type="ARBA" id="ARBA00009667"/>
    </source>
</evidence>
<dbReference type="EMBL" id="JACWUS010000020">
    <property type="protein sequence ID" value="MBD2830423.1"/>
    <property type="molecule type" value="Genomic_DNA"/>
</dbReference>
<name>A0A927BNW3_STRGL</name>
<organism evidence="6">
    <name type="scientific">Streptomyces globisporus</name>
    <dbReference type="NCBI Taxonomy" id="1908"/>
    <lineage>
        <taxon>Bacteria</taxon>
        <taxon>Bacillati</taxon>
        <taxon>Actinomycetota</taxon>
        <taxon>Actinomycetes</taxon>
        <taxon>Kitasatosporales</taxon>
        <taxon>Streptomycetaceae</taxon>
        <taxon>Streptomyces</taxon>
    </lineage>
</organism>
<evidence type="ECO:0000256" key="4">
    <source>
        <dbReference type="ARBA" id="ARBA00029440"/>
    </source>
</evidence>
<comment type="similarity">
    <text evidence="1 5">Belongs to the HisA/HisF family.</text>
</comment>
<evidence type="ECO:0000256" key="3">
    <source>
        <dbReference type="ARBA" id="ARBA00023102"/>
    </source>
</evidence>
<dbReference type="AlphaFoldDB" id="A0A927BNW3"/>
<comment type="caution">
    <text evidence="6">The sequence shown here is derived from an EMBL/GenBank/DDBJ whole genome shotgun (WGS) entry which is preliminary data.</text>
</comment>
<evidence type="ECO:0000313" key="6">
    <source>
        <dbReference type="EMBL" id="MBD2830423.1"/>
    </source>
</evidence>
<keyword evidence="2 5" id="KW-0028">Amino-acid biosynthesis</keyword>
<comment type="pathway">
    <text evidence="4">Amino-acid biosynthesis.</text>
</comment>
<dbReference type="SUPFAM" id="SSF51366">
    <property type="entry name" value="Ribulose-phoshate binding barrel"/>
    <property type="match status" value="1"/>
</dbReference>
<reference evidence="6" key="1">
    <citation type="journal article" date="2020" name="PLoS ONE">
        <title>Isolation and characterization of Streptomyces bacteriophages and Streptomyces strains encoding biosynthetic arsenals: Streptomyces strains and phages for antibiotic discovery.</title>
        <authorList>
            <person name="Montano E.T."/>
            <person name="Nideffer J.F."/>
            <person name="Brumage L."/>
            <person name="Erb M."/>
            <person name="Derman A.I."/>
            <person name="Davis J.P."/>
            <person name="Estrada E."/>
            <person name="Fu S."/>
            <person name="Le D."/>
            <person name="Vuppala A."/>
            <person name="Tran C."/>
            <person name="Luterstein E."/>
            <person name="Lakkaraju S."/>
            <person name="Panchagnula S."/>
            <person name="Ren C."/>
            <person name="Doan J."/>
            <person name="Tran S."/>
            <person name="Soriano J."/>
            <person name="Fujita Y."/>
            <person name="Gutala P."/>
            <person name="Fujii Q."/>
            <person name="Lee M."/>
            <person name="Bui A."/>
            <person name="Villarreal C."/>
            <person name="Shing S.R."/>
            <person name="Kim S."/>
            <person name="Freeman D."/>
            <person name="Racha V."/>
            <person name="Ho A."/>
            <person name="Kumar P."/>
            <person name="Falah K."/>
            <person name="Dawson T."/>
            <person name="Enustun E."/>
            <person name="Prichard A."/>
            <person name="Gomez A."/>
            <person name="Khanna K."/>
            <person name="Trigg S."/>
            <person name="Fernandez L."/>
            <person name="Pogliano K."/>
            <person name="Pogliano J."/>
        </authorList>
    </citation>
    <scope>NUCLEOTIDE SEQUENCE</scope>
    <source>
        <strain evidence="6">QF2</strain>
    </source>
</reference>
<feature type="non-terminal residue" evidence="6">
    <location>
        <position position="1"/>
    </location>
</feature>
<gene>
    <name evidence="6" type="ORF">ID875_27875</name>
</gene>
<evidence type="ECO:0000256" key="5">
    <source>
        <dbReference type="RuleBase" id="RU003657"/>
    </source>
</evidence>
<protein>
    <submittedName>
        <fullName evidence="6">Imidazole glycerol phosphate synthase subunit HisF</fullName>
    </submittedName>
</protein>
<evidence type="ECO:0000256" key="2">
    <source>
        <dbReference type="ARBA" id="ARBA00022605"/>
    </source>
</evidence>
<dbReference type="Gene3D" id="3.20.20.70">
    <property type="entry name" value="Aldolase class I"/>
    <property type="match status" value="1"/>
</dbReference>
<dbReference type="GO" id="GO:0000105">
    <property type="term" value="P:L-histidine biosynthetic process"/>
    <property type="evidence" value="ECO:0007669"/>
    <property type="project" value="UniProtKB-KW"/>
</dbReference>
<keyword evidence="3 5" id="KW-0368">Histidine biosynthesis</keyword>
<dbReference type="InterPro" id="IPR013785">
    <property type="entry name" value="Aldolase_TIM"/>
</dbReference>
<sequence>VVNCRSAGPGQWQVYVHDGERSTGRGATEVARQFGELGVAAVLANNIDREGTGVGFDLELVRAVATSSGLPS</sequence>
<dbReference type="InterPro" id="IPR006062">
    <property type="entry name" value="His_biosynth"/>
</dbReference>
<dbReference type="InterPro" id="IPR011060">
    <property type="entry name" value="RibuloseP-bd_barrel"/>
</dbReference>
<proteinExistence type="inferred from homology"/>
<accession>A0A927BNW3</accession>
<dbReference type="Pfam" id="PF00977">
    <property type="entry name" value="His_biosynth"/>
    <property type="match status" value="1"/>
</dbReference>